<dbReference type="PANTHER" id="PTHR22911">
    <property type="entry name" value="ACYL-MALONYL CONDENSING ENZYME-RELATED"/>
    <property type="match status" value="1"/>
</dbReference>
<evidence type="ECO:0000256" key="2">
    <source>
        <dbReference type="ARBA" id="ARBA00007362"/>
    </source>
</evidence>
<dbReference type="GO" id="GO:0005886">
    <property type="term" value="C:plasma membrane"/>
    <property type="evidence" value="ECO:0007669"/>
    <property type="project" value="UniProtKB-SubCell"/>
</dbReference>
<dbReference type="PANTHER" id="PTHR22911:SF137">
    <property type="entry name" value="SOLUTE CARRIER FAMILY 35 MEMBER G2-RELATED"/>
    <property type="match status" value="1"/>
</dbReference>
<evidence type="ECO:0000256" key="5">
    <source>
        <dbReference type="ARBA" id="ARBA00022692"/>
    </source>
</evidence>
<evidence type="ECO:0000256" key="4">
    <source>
        <dbReference type="ARBA" id="ARBA00022475"/>
    </source>
</evidence>
<protein>
    <submittedName>
        <fullName evidence="10">Chloramphenicol-sensitive protein RarD</fullName>
    </submittedName>
</protein>
<dbReference type="NCBIfam" id="TIGR00688">
    <property type="entry name" value="rarD"/>
    <property type="match status" value="1"/>
</dbReference>
<dbReference type="InterPro" id="IPR000620">
    <property type="entry name" value="EamA_dom"/>
</dbReference>
<keyword evidence="3" id="KW-0813">Transport</keyword>
<evidence type="ECO:0000259" key="9">
    <source>
        <dbReference type="Pfam" id="PF00892"/>
    </source>
</evidence>
<keyword evidence="7 8" id="KW-0472">Membrane</keyword>
<feature type="transmembrane region" description="Helical" evidence="8">
    <location>
        <begin position="139"/>
        <end position="172"/>
    </location>
</feature>
<feature type="transmembrane region" description="Helical" evidence="8">
    <location>
        <begin position="253"/>
        <end position="275"/>
    </location>
</feature>
<dbReference type="EMBL" id="JAVDUI010000001">
    <property type="protein sequence ID" value="MDR6892453.1"/>
    <property type="molecule type" value="Genomic_DNA"/>
</dbReference>
<reference evidence="10" key="1">
    <citation type="submission" date="2023-07" db="EMBL/GenBank/DDBJ databases">
        <title>Sequencing the genomes of 1000 actinobacteria strains.</title>
        <authorList>
            <person name="Klenk H.-P."/>
        </authorList>
    </citation>
    <scope>NUCLEOTIDE SEQUENCE</scope>
    <source>
        <strain evidence="10">DSM 13988</strain>
    </source>
</reference>
<dbReference type="SUPFAM" id="SSF103481">
    <property type="entry name" value="Multidrug resistance efflux transporter EmrE"/>
    <property type="match status" value="2"/>
</dbReference>
<keyword evidence="5 8" id="KW-0812">Transmembrane</keyword>
<accession>A0AAE3YIB0</accession>
<feature type="transmembrane region" description="Helical" evidence="8">
    <location>
        <begin position="108"/>
        <end position="127"/>
    </location>
</feature>
<feature type="transmembrane region" description="Helical" evidence="8">
    <location>
        <begin position="282"/>
        <end position="299"/>
    </location>
</feature>
<evidence type="ECO:0000256" key="1">
    <source>
        <dbReference type="ARBA" id="ARBA00004651"/>
    </source>
</evidence>
<keyword evidence="11" id="KW-1185">Reference proteome</keyword>
<evidence type="ECO:0000256" key="7">
    <source>
        <dbReference type="ARBA" id="ARBA00023136"/>
    </source>
</evidence>
<feature type="domain" description="EamA" evidence="9">
    <location>
        <begin position="14"/>
        <end position="150"/>
    </location>
</feature>
<dbReference type="RefSeq" id="WP_309851480.1">
    <property type="nucleotide sequence ID" value="NZ_BAAAIU010000003.1"/>
</dbReference>
<gene>
    <name evidence="10" type="ORF">J2S35_001393</name>
</gene>
<name>A0AAE3YIB0_9MICC</name>
<dbReference type="Proteomes" id="UP001247307">
    <property type="component" value="Unassembled WGS sequence"/>
</dbReference>
<feature type="transmembrane region" description="Helical" evidence="8">
    <location>
        <begin position="227"/>
        <end position="247"/>
    </location>
</feature>
<feature type="transmembrane region" description="Helical" evidence="8">
    <location>
        <begin position="16"/>
        <end position="39"/>
    </location>
</feature>
<dbReference type="AlphaFoldDB" id="A0AAE3YIB0"/>
<keyword evidence="4" id="KW-1003">Cell membrane</keyword>
<dbReference type="InterPro" id="IPR004626">
    <property type="entry name" value="RarD"/>
</dbReference>
<keyword evidence="6 8" id="KW-1133">Transmembrane helix</keyword>
<evidence type="ECO:0000313" key="11">
    <source>
        <dbReference type="Proteomes" id="UP001247307"/>
    </source>
</evidence>
<feature type="transmembrane region" description="Helical" evidence="8">
    <location>
        <begin position="45"/>
        <end position="67"/>
    </location>
</feature>
<comment type="similarity">
    <text evidence="2">Belongs to the EamA transporter family.</text>
</comment>
<feature type="transmembrane region" description="Helical" evidence="8">
    <location>
        <begin position="79"/>
        <end position="102"/>
    </location>
</feature>
<comment type="subcellular location">
    <subcellularLocation>
        <location evidence="1">Cell membrane</location>
        <topology evidence="1">Multi-pass membrane protein</topology>
    </subcellularLocation>
</comment>
<evidence type="ECO:0000256" key="3">
    <source>
        <dbReference type="ARBA" id="ARBA00022448"/>
    </source>
</evidence>
<dbReference type="InterPro" id="IPR037185">
    <property type="entry name" value="EmrE-like"/>
</dbReference>
<evidence type="ECO:0000256" key="8">
    <source>
        <dbReference type="SAM" id="Phobius"/>
    </source>
</evidence>
<evidence type="ECO:0000313" key="10">
    <source>
        <dbReference type="EMBL" id="MDR6892453.1"/>
    </source>
</evidence>
<dbReference type="Pfam" id="PF00892">
    <property type="entry name" value="EamA"/>
    <property type="match status" value="1"/>
</dbReference>
<evidence type="ECO:0000256" key="6">
    <source>
        <dbReference type="ARBA" id="ARBA00022989"/>
    </source>
</evidence>
<comment type="caution">
    <text evidence="10">The sequence shown here is derived from an EMBL/GenBank/DDBJ whole genome shotgun (WGS) entry which is preliminary data.</text>
</comment>
<sequence length="319" mass="33598">MAENTRAGASGTGRGVLYGLGAYLLWGVLPLYFALLAPAAGVEVVAARVLFSAVFCALLLTVMRSWGDVRWIVADRSSVARLALASVLIAANWLIFVLAVLSHNALEAALGYFINPMIPVLLGVVVLKERLRRMQWAAMGLGALAVVVLTAALGRVPFIALSLALTFGLYGFTKKGLRPGTTALGSLTVETLILTIPALVALGLPMAGIATGVLGEPTLLRFGAAHFWIMAASGIVTAVPLLFFGAAASRLPLSLIGMLQYVTPVMQFLCALLVFREEMSTARWIGFGLIWLALAVLTSDAVQHSVRARGAVRRAAAAS</sequence>
<feature type="transmembrane region" description="Helical" evidence="8">
    <location>
        <begin position="192"/>
        <end position="215"/>
    </location>
</feature>
<organism evidence="10 11">
    <name type="scientific">Falsarthrobacter nasiphocae</name>
    <dbReference type="NCBI Taxonomy" id="189863"/>
    <lineage>
        <taxon>Bacteria</taxon>
        <taxon>Bacillati</taxon>
        <taxon>Actinomycetota</taxon>
        <taxon>Actinomycetes</taxon>
        <taxon>Micrococcales</taxon>
        <taxon>Micrococcaceae</taxon>
        <taxon>Falsarthrobacter</taxon>
    </lineage>
</organism>
<proteinExistence type="inferred from homology"/>